<sequence>MASLNMAPEELKQLELLRSRFSQLTRSIQSLRQSVLNSNPLPSRDSLQASVAILQQNIRTLQELATENAGLFQRLAVHPSTNFPGRTQEHILLSLLRKKLEPDVESWVEEARETAHVAGLDASKLSAGMRERGEHDYDDEDTYGMDEDDAPSDPFTEQWADMHDIFMQSLQQYVTVQVKKKYTVEEQAMGVENVRTGLRQPLVDSDDEEDEDEEEDEAEEQAVPAAAGAGAPPATDGKQAVEPEYLFCLMARGDLRLTPRDFPFESRPAPARPTGRPAPPR</sequence>
<comment type="function">
    <text evidence="9">Component of the Mediator complex, a coactivator involved in the regulated transcription of nearly all RNA polymerase II-dependent genes. Mediator functions as a bridge to convey information from gene-specific regulatory proteins to the basal RNA polymerase II transcription machinery. Mediator is recruited to promoters by direct interactions with regulatory proteins and serves as a scaffold for the assembly of a functional preinitiation complex with RNA polymerase II and the general transcription factors.</text>
</comment>
<evidence type="ECO:0000256" key="9">
    <source>
        <dbReference type="RuleBase" id="RU364144"/>
    </source>
</evidence>
<reference evidence="12" key="1">
    <citation type="journal article" date="2023" name="Mol. Phylogenet. Evol.">
        <title>Genome-scale phylogeny and comparative genomics of the fungal order Sordariales.</title>
        <authorList>
            <person name="Hensen N."/>
            <person name="Bonometti L."/>
            <person name="Westerberg I."/>
            <person name="Brannstrom I.O."/>
            <person name="Guillou S."/>
            <person name="Cros-Aarteil S."/>
            <person name="Calhoun S."/>
            <person name="Haridas S."/>
            <person name="Kuo A."/>
            <person name="Mondo S."/>
            <person name="Pangilinan J."/>
            <person name="Riley R."/>
            <person name="LaButti K."/>
            <person name="Andreopoulos B."/>
            <person name="Lipzen A."/>
            <person name="Chen C."/>
            <person name="Yan M."/>
            <person name="Daum C."/>
            <person name="Ng V."/>
            <person name="Clum A."/>
            <person name="Steindorff A."/>
            <person name="Ohm R.A."/>
            <person name="Martin F."/>
            <person name="Silar P."/>
            <person name="Natvig D.O."/>
            <person name="Lalanne C."/>
            <person name="Gautier V."/>
            <person name="Ament-Velasquez S.L."/>
            <person name="Kruys A."/>
            <person name="Hutchinson M.I."/>
            <person name="Powell A.J."/>
            <person name="Barry K."/>
            <person name="Miller A.N."/>
            <person name="Grigoriev I.V."/>
            <person name="Debuchy R."/>
            <person name="Gladieux P."/>
            <person name="Hiltunen Thoren M."/>
            <person name="Johannesson H."/>
        </authorList>
    </citation>
    <scope>NUCLEOTIDE SEQUENCE</scope>
    <source>
        <strain evidence="12">CBS 103.79</strain>
    </source>
</reference>
<keyword evidence="5 9" id="KW-0010">Activator</keyword>
<evidence type="ECO:0000256" key="7">
    <source>
        <dbReference type="ARBA" id="ARBA00023242"/>
    </source>
</evidence>
<dbReference type="GO" id="GO:0006357">
    <property type="term" value="P:regulation of transcription by RNA polymerase II"/>
    <property type="evidence" value="ECO:0007669"/>
    <property type="project" value="InterPro"/>
</dbReference>
<evidence type="ECO:0000256" key="1">
    <source>
        <dbReference type="ARBA" id="ARBA00004123"/>
    </source>
</evidence>
<dbReference type="PANTHER" id="PTHR13074:SF9">
    <property type="entry name" value="MEDIATOR OF RNA POLYMERASE II TRANSCRIPTION SUBUNIT 8"/>
    <property type="match status" value="1"/>
</dbReference>
<organism evidence="12 13">
    <name type="scientific">Staphylotrichum tortipilum</name>
    <dbReference type="NCBI Taxonomy" id="2831512"/>
    <lineage>
        <taxon>Eukaryota</taxon>
        <taxon>Fungi</taxon>
        <taxon>Dikarya</taxon>
        <taxon>Ascomycota</taxon>
        <taxon>Pezizomycotina</taxon>
        <taxon>Sordariomycetes</taxon>
        <taxon>Sordariomycetidae</taxon>
        <taxon>Sordariales</taxon>
        <taxon>Chaetomiaceae</taxon>
        <taxon>Staphylotrichum</taxon>
    </lineage>
</organism>
<dbReference type="GO" id="GO:0000978">
    <property type="term" value="F:RNA polymerase II cis-regulatory region sequence-specific DNA binding"/>
    <property type="evidence" value="ECO:0007669"/>
    <property type="project" value="TreeGrafter"/>
</dbReference>
<comment type="similarity">
    <text evidence="2 9">Belongs to the Mediator complex subunit 8 family.</text>
</comment>
<evidence type="ECO:0000313" key="13">
    <source>
        <dbReference type="Proteomes" id="UP001303889"/>
    </source>
</evidence>
<comment type="subcellular location">
    <subcellularLocation>
        <location evidence="1 9">Nucleus</location>
    </subcellularLocation>
</comment>
<comment type="caution">
    <text evidence="12">The sequence shown here is derived from an EMBL/GenBank/DDBJ whole genome shotgun (WGS) entry which is preliminary data.</text>
</comment>
<comment type="subunit">
    <text evidence="9">Component of the Mediator complex.</text>
</comment>
<evidence type="ECO:0000256" key="8">
    <source>
        <dbReference type="ARBA" id="ARBA00031261"/>
    </source>
</evidence>
<dbReference type="EMBL" id="MU855385">
    <property type="protein sequence ID" value="KAK3904751.1"/>
    <property type="molecule type" value="Genomic_DNA"/>
</dbReference>
<dbReference type="InterPro" id="IPR019364">
    <property type="entry name" value="Mediatior_Med8_fun/met"/>
</dbReference>
<feature type="compositionally biased region" description="Low complexity" evidence="11">
    <location>
        <begin position="221"/>
        <end position="237"/>
    </location>
</feature>
<gene>
    <name evidence="9" type="primary">MED8</name>
    <name evidence="12" type="ORF">C8A05DRAFT_31464</name>
</gene>
<evidence type="ECO:0000256" key="10">
    <source>
        <dbReference type="SAM" id="Coils"/>
    </source>
</evidence>
<evidence type="ECO:0000256" key="3">
    <source>
        <dbReference type="ARBA" id="ARBA00020637"/>
    </source>
</evidence>
<protein>
    <recommendedName>
        <fullName evidence="3 9">Mediator of RNA polymerase II transcription subunit 8</fullName>
    </recommendedName>
    <alternativeName>
        <fullName evidence="8 9">Mediator complex subunit 8</fullName>
    </alternativeName>
</protein>
<name>A0AAN6MQT8_9PEZI</name>
<dbReference type="GO" id="GO:0016592">
    <property type="term" value="C:mediator complex"/>
    <property type="evidence" value="ECO:0007669"/>
    <property type="project" value="InterPro"/>
</dbReference>
<dbReference type="PANTHER" id="PTHR13074">
    <property type="entry name" value="MEDIATOR OF RNA POLYMERASE II TRANSCRIPTION SUBUNIT 8"/>
    <property type="match status" value="1"/>
</dbReference>
<dbReference type="Proteomes" id="UP001303889">
    <property type="component" value="Unassembled WGS sequence"/>
</dbReference>
<accession>A0AAN6MQT8</accession>
<evidence type="ECO:0000256" key="5">
    <source>
        <dbReference type="ARBA" id="ARBA00023159"/>
    </source>
</evidence>
<dbReference type="GO" id="GO:0070847">
    <property type="term" value="C:core mediator complex"/>
    <property type="evidence" value="ECO:0007669"/>
    <property type="project" value="TreeGrafter"/>
</dbReference>
<keyword evidence="4 9" id="KW-0805">Transcription regulation</keyword>
<proteinExistence type="inferred from homology"/>
<keyword evidence="6 9" id="KW-0804">Transcription</keyword>
<feature type="compositionally biased region" description="Acidic residues" evidence="11">
    <location>
        <begin position="136"/>
        <end position="151"/>
    </location>
</feature>
<reference evidence="12" key="2">
    <citation type="submission" date="2023-05" db="EMBL/GenBank/DDBJ databases">
        <authorList>
            <consortium name="Lawrence Berkeley National Laboratory"/>
            <person name="Steindorff A."/>
            <person name="Hensen N."/>
            <person name="Bonometti L."/>
            <person name="Westerberg I."/>
            <person name="Brannstrom I.O."/>
            <person name="Guillou S."/>
            <person name="Cros-Aarteil S."/>
            <person name="Calhoun S."/>
            <person name="Haridas S."/>
            <person name="Kuo A."/>
            <person name="Mondo S."/>
            <person name="Pangilinan J."/>
            <person name="Riley R."/>
            <person name="Labutti K."/>
            <person name="Andreopoulos B."/>
            <person name="Lipzen A."/>
            <person name="Chen C."/>
            <person name="Yanf M."/>
            <person name="Daum C."/>
            <person name="Ng V."/>
            <person name="Clum A."/>
            <person name="Ohm R."/>
            <person name="Martin F."/>
            <person name="Silar P."/>
            <person name="Natvig D."/>
            <person name="Lalanne C."/>
            <person name="Gautier V."/>
            <person name="Ament-Velasquez S.L."/>
            <person name="Kruys A."/>
            <person name="Hutchinson M.I."/>
            <person name="Powell A.J."/>
            <person name="Barry K."/>
            <person name="Miller A.N."/>
            <person name="Grigoriev I.V."/>
            <person name="Debuchy R."/>
            <person name="Gladieux P."/>
            <person name="Thoren M.H."/>
            <person name="Johannesson H."/>
        </authorList>
    </citation>
    <scope>NUCLEOTIDE SEQUENCE</scope>
    <source>
        <strain evidence="12">CBS 103.79</strain>
    </source>
</reference>
<dbReference type="Gene3D" id="6.10.250.2610">
    <property type="match status" value="1"/>
</dbReference>
<keyword evidence="13" id="KW-1185">Reference proteome</keyword>
<dbReference type="Pfam" id="PF10232">
    <property type="entry name" value="Med8"/>
    <property type="match status" value="1"/>
</dbReference>
<feature type="coiled-coil region" evidence="10">
    <location>
        <begin position="14"/>
        <end position="64"/>
    </location>
</feature>
<keyword evidence="7 9" id="KW-0539">Nucleus</keyword>
<dbReference type="AlphaFoldDB" id="A0AAN6MQT8"/>
<dbReference type="GO" id="GO:0003712">
    <property type="term" value="F:transcription coregulator activity"/>
    <property type="evidence" value="ECO:0007669"/>
    <property type="project" value="InterPro"/>
</dbReference>
<evidence type="ECO:0000313" key="12">
    <source>
        <dbReference type="EMBL" id="KAK3904751.1"/>
    </source>
</evidence>
<evidence type="ECO:0000256" key="11">
    <source>
        <dbReference type="SAM" id="MobiDB-lite"/>
    </source>
</evidence>
<feature type="compositionally biased region" description="Acidic residues" evidence="11">
    <location>
        <begin position="204"/>
        <end position="220"/>
    </location>
</feature>
<feature type="region of interest" description="Disordered" evidence="11">
    <location>
        <begin position="130"/>
        <end position="153"/>
    </location>
</feature>
<keyword evidence="10" id="KW-0175">Coiled coil</keyword>
<evidence type="ECO:0000256" key="2">
    <source>
        <dbReference type="ARBA" id="ARBA00005716"/>
    </source>
</evidence>
<feature type="region of interest" description="Disordered" evidence="11">
    <location>
        <begin position="259"/>
        <end position="281"/>
    </location>
</feature>
<dbReference type="Gene3D" id="1.20.58.1710">
    <property type="match status" value="1"/>
</dbReference>
<feature type="region of interest" description="Disordered" evidence="11">
    <location>
        <begin position="195"/>
        <end position="238"/>
    </location>
</feature>
<evidence type="ECO:0000256" key="4">
    <source>
        <dbReference type="ARBA" id="ARBA00023015"/>
    </source>
</evidence>
<evidence type="ECO:0000256" key="6">
    <source>
        <dbReference type="ARBA" id="ARBA00023163"/>
    </source>
</evidence>